<dbReference type="AlphaFoldDB" id="A0A9E2S5A4"/>
<evidence type="ECO:0000313" key="2">
    <source>
        <dbReference type="Proteomes" id="UP000812270"/>
    </source>
</evidence>
<comment type="caution">
    <text evidence="1">The sequence shown here is derived from an EMBL/GenBank/DDBJ whole genome shotgun (WGS) entry which is preliminary data.</text>
</comment>
<proteinExistence type="predicted"/>
<dbReference type="RefSeq" id="WP_217789759.1">
    <property type="nucleotide sequence ID" value="NZ_JAHSPG010000002.1"/>
</dbReference>
<organism evidence="1 2">
    <name type="scientific">Pinibacter aurantiacus</name>
    <dbReference type="NCBI Taxonomy" id="2851599"/>
    <lineage>
        <taxon>Bacteria</taxon>
        <taxon>Pseudomonadati</taxon>
        <taxon>Bacteroidota</taxon>
        <taxon>Chitinophagia</taxon>
        <taxon>Chitinophagales</taxon>
        <taxon>Chitinophagaceae</taxon>
        <taxon>Pinibacter</taxon>
    </lineage>
</organism>
<reference evidence="1" key="1">
    <citation type="submission" date="2021-06" db="EMBL/GenBank/DDBJ databases">
        <authorList>
            <person name="Huq M.A."/>
        </authorList>
    </citation>
    <scope>NUCLEOTIDE SEQUENCE</scope>
    <source>
        <strain evidence="1">MAH-26</strain>
    </source>
</reference>
<protein>
    <submittedName>
        <fullName evidence="1">Uncharacterized protein</fullName>
    </submittedName>
</protein>
<dbReference type="Proteomes" id="UP000812270">
    <property type="component" value="Unassembled WGS sequence"/>
</dbReference>
<evidence type="ECO:0000313" key="1">
    <source>
        <dbReference type="EMBL" id="MBV4356196.1"/>
    </source>
</evidence>
<dbReference type="EMBL" id="JAHSPG010000002">
    <property type="protein sequence ID" value="MBV4356196.1"/>
    <property type="molecule type" value="Genomic_DNA"/>
</dbReference>
<name>A0A9E2S5A4_9BACT</name>
<accession>A0A9E2S5A4</accession>
<sequence length="56" mass="6648">MKNKSMYYEVHKAKIYKDAYRPSSNLGRFIKNIFAIIIFGNSPISGEHQYHRSRLK</sequence>
<keyword evidence="2" id="KW-1185">Reference proteome</keyword>
<gene>
    <name evidence="1" type="ORF">KTO63_03485</name>
</gene>